<organism evidence="1 2">
    <name type="scientific">Triticum urartu</name>
    <name type="common">Red wild einkorn</name>
    <name type="synonym">Crithodium urartu</name>
    <dbReference type="NCBI Taxonomy" id="4572"/>
    <lineage>
        <taxon>Eukaryota</taxon>
        <taxon>Viridiplantae</taxon>
        <taxon>Streptophyta</taxon>
        <taxon>Embryophyta</taxon>
        <taxon>Tracheophyta</taxon>
        <taxon>Spermatophyta</taxon>
        <taxon>Magnoliopsida</taxon>
        <taxon>Liliopsida</taxon>
        <taxon>Poales</taxon>
        <taxon>Poaceae</taxon>
        <taxon>BOP clade</taxon>
        <taxon>Pooideae</taxon>
        <taxon>Triticodae</taxon>
        <taxon>Triticeae</taxon>
        <taxon>Triticinae</taxon>
        <taxon>Triticum</taxon>
    </lineage>
</organism>
<dbReference type="AlphaFoldDB" id="A0A8R7U9Q9"/>
<dbReference type="Proteomes" id="UP000015106">
    <property type="component" value="Chromosome 4"/>
</dbReference>
<evidence type="ECO:0000313" key="1">
    <source>
        <dbReference type="EnsemblPlants" id="TuG1812G0400003580.01.T01.cds319518"/>
    </source>
</evidence>
<name>A0A8R7U9Q9_TRIUA</name>
<reference evidence="1" key="2">
    <citation type="submission" date="2018-03" db="EMBL/GenBank/DDBJ databases">
        <title>The Triticum urartu genome reveals the dynamic nature of wheat genome evolution.</title>
        <authorList>
            <person name="Ling H."/>
            <person name="Ma B."/>
            <person name="Shi X."/>
            <person name="Liu H."/>
            <person name="Dong L."/>
            <person name="Sun H."/>
            <person name="Cao Y."/>
            <person name="Gao Q."/>
            <person name="Zheng S."/>
            <person name="Li Y."/>
            <person name="Yu Y."/>
            <person name="Du H."/>
            <person name="Qi M."/>
            <person name="Li Y."/>
            <person name="Yu H."/>
            <person name="Cui Y."/>
            <person name="Wang N."/>
            <person name="Chen C."/>
            <person name="Wu H."/>
            <person name="Zhao Y."/>
            <person name="Zhang J."/>
            <person name="Li Y."/>
            <person name="Zhou W."/>
            <person name="Zhang B."/>
            <person name="Hu W."/>
            <person name="Eijk M."/>
            <person name="Tang J."/>
            <person name="Witsenboer H."/>
            <person name="Zhao S."/>
            <person name="Li Z."/>
            <person name="Zhang A."/>
            <person name="Wang D."/>
            <person name="Liang C."/>
        </authorList>
    </citation>
    <scope>NUCLEOTIDE SEQUENCE [LARGE SCALE GENOMIC DNA]</scope>
    <source>
        <strain evidence="1">cv. G1812</strain>
    </source>
</reference>
<evidence type="ECO:0000313" key="2">
    <source>
        <dbReference type="Proteomes" id="UP000015106"/>
    </source>
</evidence>
<accession>A0A8R7U9Q9</accession>
<dbReference type="PANTHER" id="PTHR47481:SF41">
    <property type="entry name" value="COPIA-LIKE POLYPROTEIN_RETROTRANSPOSON"/>
    <property type="match status" value="1"/>
</dbReference>
<dbReference type="EnsemblPlants" id="TuG1812G0400003580.01.T01">
    <property type="protein sequence ID" value="TuG1812G0400003580.01.T01.cds319518"/>
    <property type="gene ID" value="TuG1812G0400003580.01"/>
</dbReference>
<sequence>MNRLLRRSRSADLDAAANLPPLAPLAAIPPAHAAPGMAGLHPRAPAPAPVRLGQAAPAALAAVDAAPLAAPLHRGVGRELIPCLDIPGAPAPGEGLPPSITHFLRFKLDLAAGNYSRWRHLFYFILCKYNVQHHVDENREPLHEDANWRNDDITIVLWIYSTISDELYDVVMSPASTAHQVWHTLRLFFLDNQA</sequence>
<proteinExistence type="predicted"/>
<reference evidence="1" key="3">
    <citation type="submission" date="2022-06" db="UniProtKB">
        <authorList>
            <consortium name="EnsemblPlants"/>
        </authorList>
    </citation>
    <scope>IDENTIFICATION</scope>
</reference>
<protein>
    <recommendedName>
        <fullName evidence="3">Retrotransposon Copia-like N-terminal domain-containing protein</fullName>
    </recommendedName>
</protein>
<evidence type="ECO:0008006" key="3">
    <source>
        <dbReference type="Google" id="ProtNLM"/>
    </source>
</evidence>
<dbReference type="Gramene" id="TuG1812G0400003580.01.T01">
    <property type="protein sequence ID" value="TuG1812G0400003580.01.T01.cds319518"/>
    <property type="gene ID" value="TuG1812G0400003580.01"/>
</dbReference>
<reference evidence="2" key="1">
    <citation type="journal article" date="2013" name="Nature">
        <title>Draft genome of the wheat A-genome progenitor Triticum urartu.</title>
        <authorList>
            <person name="Ling H.Q."/>
            <person name="Zhao S."/>
            <person name="Liu D."/>
            <person name="Wang J."/>
            <person name="Sun H."/>
            <person name="Zhang C."/>
            <person name="Fan H."/>
            <person name="Li D."/>
            <person name="Dong L."/>
            <person name="Tao Y."/>
            <person name="Gao C."/>
            <person name="Wu H."/>
            <person name="Li Y."/>
            <person name="Cui Y."/>
            <person name="Guo X."/>
            <person name="Zheng S."/>
            <person name="Wang B."/>
            <person name="Yu K."/>
            <person name="Liang Q."/>
            <person name="Yang W."/>
            <person name="Lou X."/>
            <person name="Chen J."/>
            <person name="Feng M."/>
            <person name="Jian J."/>
            <person name="Zhang X."/>
            <person name="Luo G."/>
            <person name="Jiang Y."/>
            <person name="Liu J."/>
            <person name="Wang Z."/>
            <person name="Sha Y."/>
            <person name="Zhang B."/>
            <person name="Wu H."/>
            <person name="Tang D."/>
            <person name="Shen Q."/>
            <person name="Xue P."/>
            <person name="Zou S."/>
            <person name="Wang X."/>
            <person name="Liu X."/>
            <person name="Wang F."/>
            <person name="Yang Y."/>
            <person name="An X."/>
            <person name="Dong Z."/>
            <person name="Zhang K."/>
            <person name="Zhang X."/>
            <person name="Luo M.C."/>
            <person name="Dvorak J."/>
            <person name="Tong Y."/>
            <person name="Wang J."/>
            <person name="Yang H."/>
            <person name="Li Z."/>
            <person name="Wang D."/>
            <person name="Zhang A."/>
            <person name="Wang J."/>
        </authorList>
    </citation>
    <scope>NUCLEOTIDE SEQUENCE</scope>
    <source>
        <strain evidence="2">cv. G1812</strain>
    </source>
</reference>
<keyword evidence="2" id="KW-1185">Reference proteome</keyword>
<dbReference type="PANTHER" id="PTHR47481">
    <property type="match status" value="1"/>
</dbReference>